<dbReference type="InterPro" id="IPR044974">
    <property type="entry name" value="Disease_R_plants"/>
</dbReference>
<dbReference type="PANTHER" id="PTHR23155">
    <property type="entry name" value="DISEASE RESISTANCE PROTEIN RP"/>
    <property type="match status" value="1"/>
</dbReference>
<keyword evidence="4" id="KW-0547">Nucleotide-binding</keyword>
<feature type="domain" description="Disease resistance N-terminal" evidence="8">
    <location>
        <begin position="7"/>
        <end position="93"/>
    </location>
</feature>
<dbReference type="InterPro" id="IPR041118">
    <property type="entry name" value="Rx_N"/>
</dbReference>
<feature type="domain" description="Disease resistance protein winged helix" evidence="9">
    <location>
        <begin position="440"/>
        <end position="512"/>
    </location>
</feature>
<dbReference type="Pfam" id="PF23559">
    <property type="entry name" value="WHD_DRP"/>
    <property type="match status" value="1"/>
</dbReference>
<gene>
    <name evidence="11" type="ORF">HU200_062871</name>
</gene>
<feature type="domain" description="Disease resistance R13L4/SHOC-2-like LRR" evidence="10">
    <location>
        <begin position="559"/>
        <end position="936"/>
    </location>
</feature>
<dbReference type="OrthoDB" id="599337at2759"/>
<keyword evidence="2" id="KW-0433">Leucine-rich repeat</keyword>
<evidence type="ECO:0000256" key="4">
    <source>
        <dbReference type="ARBA" id="ARBA00022741"/>
    </source>
</evidence>
<evidence type="ECO:0000256" key="3">
    <source>
        <dbReference type="ARBA" id="ARBA00022737"/>
    </source>
</evidence>
<dbReference type="InterPro" id="IPR055414">
    <property type="entry name" value="LRR_R13L4/SHOC2-like"/>
</dbReference>
<dbReference type="FunFam" id="3.40.50.300:FF:001091">
    <property type="entry name" value="Probable disease resistance protein At1g61300"/>
    <property type="match status" value="1"/>
</dbReference>
<proteinExistence type="inferred from homology"/>
<feature type="domain" description="Disease resistance R13L4/SHOC-2-like LRR" evidence="10">
    <location>
        <begin position="955"/>
        <end position="1028"/>
    </location>
</feature>
<dbReference type="Pfam" id="PF00931">
    <property type="entry name" value="NB-ARC"/>
    <property type="match status" value="1"/>
</dbReference>
<dbReference type="Gene3D" id="1.10.10.10">
    <property type="entry name" value="Winged helix-like DNA-binding domain superfamily/Winged helix DNA-binding domain"/>
    <property type="match status" value="1"/>
</dbReference>
<protein>
    <submittedName>
        <fullName evidence="11">Uncharacterized protein</fullName>
    </submittedName>
</protein>
<feature type="domain" description="NB-ARC" evidence="7">
    <location>
        <begin position="185"/>
        <end position="351"/>
    </location>
</feature>
<dbReference type="GO" id="GO:0002758">
    <property type="term" value="P:innate immune response-activating signaling pathway"/>
    <property type="evidence" value="ECO:0007669"/>
    <property type="project" value="UniProtKB-ARBA"/>
</dbReference>
<dbReference type="Gene3D" id="1.10.8.430">
    <property type="entry name" value="Helical domain of apoptotic protease-activating factors"/>
    <property type="match status" value="1"/>
</dbReference>
<dbReference type="InterPro" id="IPR042197">
    <property type="entry name" value="Apaf_helical"/>
</dbReference>
<evidence type="ECO:0000259" key="8">
    <source>
        <dbReference type="Pfam" id="PF18052"/>
    </source>
</evidence>
<dbReference type="Proteomes" id="UP000636709">
    <property type="component" value="Unassembled WGS sequence"/>
</dbReference>
<accession>A0A835A503</accession>
<dbReference type="InterPro" id="IPR002182">
    <property type="entry name" value="NB-ARC"/>
</dbReference>
<dbReference type="SUPFAM" id="SSF52047">
    <property type="entry name" value="RNI-like"/>
    <property type="match status" value="1"/>
</dbReference>
<evidence type="ECO:0000256" key="6">
    <source>
        <dbReference type="ARBA" id="ARBA00023054"/>
    </source>
</evidence>
<dbReference type="InterPro" id="IPR027417">
    <property type="entry name" value="P-loop_NTPase"/>
</dbReference>
<dbReference type="Pfam" id="PF18052">
    <property type="entry name" value="Rx_N"/>
    <property type="match status" value="1"/>
</dbReference>
<dbReference type="PANTHER" id="PTHR23155:SF1116">
    <property type="entry name" value="OS12G0273300 PROTEIN"/>
    <property type="match status" value="1"/>
</dbReference>
<dbReference type="Pfam" id="PF23598">
    <property type="entry name" value="LRR_14"/>
    <property type="match status" value="2"/>
</dbReference>
<dbReference type="GO" id="GO:0043531">
    <property type="term" value="F:ADP binding"/>
    <property type="evidence" value="ECO:0007669"/>
    <property type="project" value="InterPro"/>
</dbReference>
<organism evidence="11 12">
    <name type="scientific">Digitaria exilis</name>
    <dbReference type="NCBI Taxonomy" id="1010633"/>
    <lineage>
        <taxon>Eukaryota</taxon>
        <taxon>Viridiplantae</taxon>
        <taxon>Streptophyta</taxon>
        <taxon>Embryophyta</taxon>
        <taxon>Tracheophyta</taxon>
        <taxon>Spermatophyta</taxon>
        <taxon>Magnoliopsida</taxon>
        <taxon>Liliopsida</taxon>
        <taxon>Poales</taxon>
        <taxon>Poaceae</taxon>
        <taxon>PACMAD clade</taxon>
        <taxon>Panicoideae</taxon>
        <taxon>Panicodae</taxon>
        <taxon>Paniceae</taxon>
        <taxon>Anthephorinae</taxon>
        <taxon>Digitaria</taxon>
    </lineage>
</organism>
<dbReference type="Gene3D" id="1.20.5.4130">
    <property type="match status" value="1"/>
</dbReference>
<evidence type="ECO:0000256" key="5">
    <source>
        <dbReference type="ARBA" id="ARBA00022821"/>
    </source>
</evidence>
<keyword evidence="6" id="KW-0175">Coiled coil</keyword>
<dbReference type="Gene3D" id="3.40.50.300">
    <property type="entry name" value="P-loop containing nucleotide triphosphate hydrolases"/>
    <property type="match status" value="1"/>
</dbReference>
<comment type="caution">
    <text evidence="11">The sequence shown here is derived from an EMBL/GenBank/DDBJ whole genome shotgun (WGS) entry which is preliminary data.</text>
</comment>
<comment type="similarity">
    <text evidence="1">Belongs to the disease resistance NB-LRR family.</text>
</comment>
<dbReference type="GO" id="GO:0042742">
    <property type="term" value="P:defense response to bacterium"/>
    <property type="evidence" value="ECO:0007669"/>
    <property type="project" value="UniProtKB-ARBA"/>
</dbReference>
<evidence type="ECO:0000313" key="11">
    <source>
        <dbReference type="EMBL" id="KAF8652235.1"/>
    </source>
</evidence>
<dbReference type="GO" id="GO:0009626">
    <property type="term" value="P:plant-type hypersensitive response"/>
    <property type="evidence" value="ECO:0007669"/>
    <property type="project" value="UniProtKB-ARBA"/>
</dbReference>
<dbReference type="Gene3D" id="3.80.10.10">
    <property type="entry name" value="Ribonuclease Inhibitor"/>
    <property type="match status" value="1"/>
</dbReference>
<evidence type="ECO:0000259" key="9">
    <source>
        <dbReference type="Pfam" id="PF23559"/>
    </source>
</evidence>
<dbReference type="FunFam" id="1.10.10.10:FF:000322">
    <property type="entry name" value="Probable disease resistance protein At1g63360"/>
    <property type="match status" value="1"/>
</dbReference>
<sequence length="1065" mass="121775">MAFATGAITSLIPKLGKLLKDEYDLQKSVKGGIKFLMLELESMQASLEKVSCVPADQLDKNVMLWARHVRGMSYDIEDTVDTFLVRVDGNKTAKPHNIKGFVDRSLHLLSKARIRRNSLSKTEIRRKIAIDIQDIMDRVKEAKERRDRYNVDSIIVTPVTTSLDPRLAALFKRETDLVGIDKIRDKLISMLLDGDEPSKENLKSVSVFGIGGLGKTTLAKTVYEKLKSEFECRAFVSVGQNPDIKKVLQDILLELDKHKYENIHNTRRDEKQLIDLLREFLHNKRYLIVTDDTWDIQSLEAIKMAFIDNNLGSRVITTTRNFDVAREAGDVYKLQPLSHENSKKLFYRRIFGGERNCQDIQPGDDVPDNILKKCGGVPLAVLTMASLLAGKQRGEWFEVYSSISFSHKDNRHMENTMRILSYSYFDMPSHLRTCLLYLSIFPEDYIIDKDFLIWKWIAEGFIHGLPGIGLFEIGERYFNELMNRSMIQPVERERELGYVRQCCLHDMVLGLIRSLSSHENSITILDEQKLLPETSTRRFSYQSRMMMHDPGSGVDMSCARSFISCWCYIGKMVPLSSFRVLRVLALEQCWFLEDYHLSHLGNLHHLRYLGLAGTHICELPKETGSLKFLQTLDLIGTRIQELPSSISQLTQLMCLRAIPSTRTPPNGVIGSLTSLEELWITDPAPEATTDDNRSAQKLVTELGNLTKLRVLHTRFAAVADESLEEAFIQSISNMPKLHHLFIKFESLSTKSMKWEAANFIPPRCLRYLWLQGFQFSRLPEWINSSLLPNLVFLTVYVQSVDCQSMLTLGKLPELCCLNLYTMSHLVIYGGGRYFPKLRSCFLSEVQIIRNKNGAPVLTSLEEFHFAVCVWFLKYTCNYHGQTILSFLSTVIGLHSIPLLRKVVVTVRCRCATPRDVEEVELALKHLVNTHANHPTLEIERLNEDGMVTTEQEENQTAADNCKVFDFNVHVRLLNTMCYAFDFTNLGKLFSLEKVIARINCEGATPEEVEEAEVGLRRAIAVHPNNPTLELEWYSCEEKLKVCDGNNQVCHRQLSIFTNPITPLLY</sequence>
<reference evidence="11" key="1">
    <citation type="submission" date="2020-07" db="EMBL/GenBank/DDBJ databases">
        <title>Genome sequence and genetic diversity analysis of an under-domesticated orphan crop, white fonio (Digitaria exilis).</title>
        <authorList>
            <person name="Bennetzen J.L."/>
            <person name="Chen S."/>
            <person name="Ma X."/>
            <person name="Wang X."/>
            <person name="Yssel A.E.J."/>
            <person name="Chaluvadi S.R."/>
            <person name="Johnson M."/>
            <person name="Gangashetty P."/>
            <person name="Hamidou F."/>
            <person name="Sanogo M.D."/>
            <person name="Zwaenepoel A."/>
            <person name="Wallace J."/>
            <person name="Van De Peer Y."/>
            <person name="Van Deynze A."/>
        </authorList>
    </citation>
    <scope>NUCLEOTIDE SEQUENCE</scope>
    <source>
        <tissue evidence="11">Leaves</tissue>
    </source>
</reference>
<evidence type="ECO:0000259" key="7">
    <source>
        <dbReference type="Pfam" id="PF00931"/>
    </source>
</evidence>
<name>A0A835A503_9POAL</name>
<dbReference type="PRINTS" id="PR00364">
    <property type="entry name" value="DISEASERSIST"/>
</dbReference>
<keyword evidence="12" id="KW-1185">Reference proteome</keyword>
<evidence type="ECO:0000256" key="1">
    <source>
        <dbReference type="ARBA" id="ARBA00008894"/>
    </source>
</evidence>
<dbReference type="SUPFAM" id="SSF52540">
    <property type="entry name" value="P-loop containing nucleoside triphosphate hydrolases"/>
    <property type="match status" value="1"/>
</dbReference>
<keyword evidence="3" id="KW-0677">Repeat</keyword>
<evidence type="ECO:0000256" key="2">
    <source>
        <dbReference type="ARBA" id="ARBA00022614"/>
    </source>
</evidence>
<dbReference type="InterPro" id="IPR058922">
    <property type="entry name" value="WHD_DRP"/>
</dbReference>
<dbReference type="AlphaFoldDB" id="A0A835A503"/>
<dbReference type="InterPro" id="IPR032675">
    <property type="entry name" value="LRR_dom_sf"/>
</dbReference>
<dbReference type="InterPro" id="IPR036388">
    <property type="entry name" value="WH-like_DNA-bd_sf"/>
</dbReference>
<dbReference type="CDD" id="cd14798">
    <property type="entry name" value="RX-CC_like"/>
    <property type="match status" value="1"/>
</dbReference>
<keyword evidence="5" id="KW-0611">Plant defense</keyword>
<evidence type="ECO:0000259" key="10">
    <source>
        <dbReference type="Pfam" id="PF23598"/>
    </source>
</evidence>
<dbReference type="EMBL" id="JACEFO010002666">
    <property type="protein sequence ID" value="KAF8652235.1"/>
    <property type="molecule type" value="Genomic_DNA"/>
</dbReference>
<evidence type="ECO:0000313" key="12">
    <source>
        <dbReference type="Proteomes" id="UP000636709"/>
    </source>
</evidence>
<dbReference type="InterPro" id="IPR038005">
    <property type="entry name" value="RX-like_CC"/>
</dbReference>